<evidence type="ECO:0000313" key="4">
    <source>
        <dbReference type="EMBL" id="MFB9749992.1"/>
    </source>
</evidence>
<proteinExistence type="predicted"/>
<gene>
    <name evidence="4" type="ORF">ACFFNY_00270</name>
</gene>
<dbReference type="InterPro" id="IPR050463">
    <property type="entry name" value="Gfo/Idh/MocA_oxidrdct_glycsds"/>
</dbReference>
<dbReference type="Gene3D" id="3.30.360.10">
    <property type="entry name" value="Dihydrodipicolinate Reductase, domain 2"/>
    <property type="match status" value="1"/>
</dbReference>
<dbReference type="Pfam" id="PF22725">
    <property type="entry name" value="GFO_IDH_MocA_C3"/>
    <property type="match status" value="1"/>
</dbReference>
<dbReference type="Gene3D" id="3.40.50.720">
    <property type="entry name" value="NAD(P)-binding Rossmann-like Domain"/>
    <property type="match status" value="1"/>
</dbReference>
<comment type="caution">
    <text evidence="4">The sequence shown here is derived from an EMBL/GenBank/DDBJ whole genome shotgun (WGS) entry which is preliminary data.</text>
</comment>
<dbReference type="Proteomes" id="UP001589619">
    <property type="component" value="Unassembled WGS sequence"/>
</dbReference>
<keyword evidence="5" id="KW-1185">Reference proteome</keyword>
<dbReference type="PANTHER" id="PTHR43818">
    <property type="entry name" value="BCDNA.GH03377"/>
    <property type="match status" value="1"/>
</dbReference>
<dbReference type="InterPro" id="IPR036291">
    <property type="entry name" value="NAD(P)-bd_dom_sf"/>
</dbReference>
<dbReference type="RefSeq" id="WP_344910089.1">
    <property type="nucleotide sequence ID" value="NZ_BAAAYO010000008.1"/>
</dbReference>
<keyword evidence="1" id="KW-0560">Oxidoreductase</keyword>
<dbReference type="SUPFAM" id="SSF55347">
    <property type="entry name" value="Glyceraldehyde-3-phosphate dehydrogenase-like, C-terminal domain"/>
    <property type="match status" value="1"/>
</dbReference>
<dbReference type="Pfam" id="PF01408">
    <property type="entry name" value="GFO_IDH_MocA"/>
    <property type="match status" value="1"/>
</dbReference>
<dbReference type="EMBL" id="JBHMAG010000001">
    <property type="protein sequence ID" value="MFB9749992.1"/>
    <property type="molecule type" value="Genomic_DNA"/>
</dbReference>
<dbReference type="InterPro" id="IPR055170">
    <property type="entry name" value="GFO_IDH_MocA-like_dom"/>
</dbReference>
<protein>
    <submittedName>
        <fullName evidence="4">Gfo/Idh/MocA family protein</fullName>
    </submittedName>
</protein>
<dbReference type="InterPro" id="IPR000683">
    <property type="entry name" value="Gfo/Idh/MocA-like_OxRdtase_N"/>
</dbReference>
<feature type="domain" description="Gfo/Idh/MocA-like oxidoreductase N-terminal" evidence="2">
    <location>
        <begin position="11"/>
        <end position="131"/>
    </location>
</feature>
<name>A0ABV5VP37_9BACL</name>
<dbReference type="PANTHER" id="PTHR43818:SF11">
    <property type="entry name" value="BCDNA.GH03377"/>
    <property type="match status" value="1"/>
</dbReference>
<organism evidence="4 5">
    <name type="scientific">Paenibacillus hodogayensis</name>
    <dbReference type="NCBI Taxonomy" id="279208"/>
    <lineage>
        <taxon>Bacteria</taxon>
        <taxon>Bacillati</taxon>
        <taxon>Bacillota</taxon>
        <taxon>Bacilli</taxon>
        <taxon>Bacillales</taxon>
        <taxon>Paenibacillaceae</taxon>
        <taxon>Paenibacillus</taxon>
    </lineage>
</organism>
<evidence type="ECO:0000259" key="3">
    <source>
        <dbReference type="Pfam" id="PF22725"/>
    </source>
</evidence>
<accession>A0ABV5VP37</accession>
<sequence length="367" mass="39704">MSGMTNAARTIRIGIIGSGGIARAHVAAYKTIEHAEIVAVADVFPGKAQEFIEANGLTGAQAFENHRALLELDLDGVSVCTPNVAHFQPTVDALRAGKQVLLEKPMSVTLEEAVEMVHVSRQTGNMLSIGFQPRYDPNMDIIRNIVQSGQLGNVYYVETGGGRRRGMPRGTFVRKELAGAGAMADIGCYSLDMALNALGYPKPLSVSAYTSNFFGTNPQHHPESDRFDVEDFGVALVRLEGGIALNFKISWAMHMDTLGATMFLGSEGGLKITPAGKGPWSGVWDGKVGSITLFHDVLGHQTESPIPIREHNVNLFHEKVKDFVSAIREGRSAPIPGEQIVYNQAIIDGVLRSSELKREVEISLPNL</sequence>
<evidence type="ECO:0000259" key="2">
    <source>
        <dbReference type="Pfam" id="PF01408"/>
    </source>
</evidence>
<evidence type="ECO:0000313" key="5">
    <source>
        <dbReference type="Proteomes" id="UP001589619"/>
    </source>
</evidence>
<reference evidence="4 5" key="1">
    <citation type="submission" date="2024-09" db="EMBL/GenBank/DDBJ databases">
        <authorList>
            <person name="Sun Q."/>
            <person name="Mori K."/>
        </authorList>
    </citation>
    <scope>NUCLEOTIDE SEQUENCE [LARGE SCALE GENOMIC DNA]</scope>
    <source>
        <strain evidence="4 5">JCM 12520</strain>
    </source>
</reference>
<dbReference type="SUPFAM" id="SSF51735">
    <property type="entry name" value="NAD(P)-binding Rossmann-fold domains"/>
    <property type="match status" value="1"/>
</dbReference>
<evidence type="ECO:0000256" key="1">
    <source>
        <dbReference type="ARBA" id="ARBA00023002"/>
    </source>
</evidence>
<feature type="domain" description="GFO/IDH/MocA-like oxidoreductase" evidence="3">
    <location>
        <begin position="142"/>
        <end position="270"/>
    </location>
</feature>